<proteinExistence type="predicted"/>
<reference evidence="2" key="2">
    <citation type="journal article" date="2021" name="PeerJ">
        <title>Extensive microbial diversity within the chicken gut microbiome revealed by metagenomics and culture.</title>
        <authorList>
            <person name="Gilroy R."/>
            <person name="Ravi A."/>
            <person name="Getino M."/>
            <person name="Pursley I."/>
            <person name="Horton D.L."/>
            <person name="Alikhan N.F."/>
            <person name="Baker D."/>
            <person name="Gharbi K."/>
            <person name="Hall N."/>
            <person name="Watson M."/>
            <person name="Adriaenssens E.M."/>
            <person name="Foster-Nyarko E."/>
            <person name="Jarju S."/>
            <person name="Secka A."/>
            <person name="Antonio M."/>
            <person name="Oren A."/>
            <person name="Chaudhuri R.R."/>
            <person name="La Ragione R."/>
            <person name="Hildebrand F."/>
            <person name="Pallen M.J."/>
        </authorList>
    </citation>
    <scope>NUCLEOTIDE SEQUENCE</scope>
    <source>
        <strain evidence="2">11687</strain>
    </source>
</reference>
<gene>
    <name evidence="2" type="ORF">IAC57_02405</name>
</gene>
<evidence type="ECO:0000313" key="3">
    <source>
        <dbReference type="Proteomes" id="UP000824081"/>
    </source>
</evidence>
<protein>
    <submittedName>
        <fullName evidence="2">Uncharacterized protein</fullName>
    </submittedName>
</protein>
<comment type="caution">
    <text evidence="2">The sequence shown here is derived from an EMBL/GenBank/DDBJ whole genome shotgun (WGS) entry which is preliminary data.</text>
</comment>
<organism evidence="2 3">
    <name type="scientific">Candidatus Scatosoma pullistercoris</name>
    <dbReference type="NCBI Taxonomy" id="2840934"/>
    <lineage>
        <taxon>Bacteria</taxon>
        <taxon>Bacillati</taxon>
        <taxon>Bacillota</taxon>
        <taxon>Clostridia</taxon>
        <taxon>Candidatus Scatosoma</taxon>
    </lineage>
</organism>
<reference evidence="2" key="1">
    <citation type="submission" date="2020-10" db="EMBL/GenBank/DDBJ databases">
        <authorList>
            <person name="Gilroy R."/>
        </authorList>
    </citation>
    <scope>NUCLEOTIDE SEQUENCE</scope>
    <source>
        <strain evidence="2">11687</strain>
    </source>
</reference>
<dbReference type="EMBL" id="DVMZ01000064">
    <property type="protein sequence ID" value="HIU58931.1"/>
    <property type="molecule type" value="Genomic_DNA"/>
</dbReference>
<keyword evidence="1" id="KW-1133">Transmembrane helix</keyword>
<sequence length="232" mass="24998">MKHAREIISVFLGVLIVTLMSVALTYGRFSKETGTTHGDYGNDIEYIVANQINVKNMDEFVGAIENGYSNIIIDDEAPEEIIITTGVTDVGADLIIDLNGHKIVRNNREPLLNVKNGVRLTIMDRSQKSGAFYNPVGSVLQISGGTLTVSGGKFESGPRKAEYEYGTGTGNGTVTAELYVKGDGGYALKSKAISMPRLPSGQTGVYYESGIASNPYVPADTYLYYTTENGDT</sequence>
<feature type="non-terminal residue" evidence="2">
    <location>
        <position position="232"/>
    </location>
</feature>
<keyword evidence="1" id="KW-0812">Transmembrane</keyword>
<evidence type="ECO:0000313" key="2">
    <source>
        <dbReference type="EMBL" id="HIU58931.1"/>
    </source>
</evidence>
<dbReference type="AlphaFoldDB" id="A0A9D1MEU7"/>
<feature type="transmembrane region" description="Helical" evidence="1">
    <location>
        <begin position="7"/>
        <end position="27"/>
    </location>
</feature>
<keyword evidence="1" id="KW-0472">Membrane</keyword>
<name>A0A9D1MEU7_9FIRM</name>
<accession>A0A9D1MEU7</accession>
<evidence type="ECO:0000256" key="1">
    <source>
        <dbReference type="SAM" id="Phobius"/>
    </source>
</evidence>
<dbReference type="Proteomes" id="UP000824081">
    <property type="component" value="Unassembled WGS sequence"/>
</dbReference>